<dbReference type="Gene3D" id="2.60.40.380">
    <property type="entry name" value="Purple acid phosphatase-like, N-terminal"/>
    <property type="match status" value="1"/>
</dbReference>
<dbReference type="AlphaFoldDB" id="A0A3B1C6U1"/>
<feature type="non-terminal residue" evidence="2">
    <location>
        <position position="106"/>
    </location>
</feature>
<dbReference type="SUPFAM" id="SSF49363">
    <property type="entry name" value="Purple acid phosphatase, N-terminal domain"/>
    <property type="match status" value="1"/>
</dbReference>
<feature type="domain" description="Purple acid phosphatase N-terminal" evidence="1">
    <location>
        <begin position="49"/>
        <end position="106"/>
    </location>
</feature>
<accession>A0A3B1C6U1</accession>
<dbReference type="GO" id="GO:0046872">
    <property type="term" value="F:metal ion binding"/>
    <property type="evidence" value="ECO:0007669"/>
    <property type="project" value="InterPro"/>
</dbReference>
<gene>
    <name evidence="2" type="ORF">MNBD_NITROSPINAE03-1000</name>
</gene>
<dbReference type="EMBL" id="UOGB01000152">
    <property type="protein sequence ID" value="VAX19588.1"/>
    <property type="molecule type" value="Genomic_DNA"/>
</dbReference>
<dbReference type="InterPro" id="IPR008963">
    <property type="entry name" value="Purple_acid_Pase-like_N"/>
</dbReference>
<name>A0A3B1C6U1_9ZZZZ</name>
<dbReference type="GO" id="GO:0003993">
    <property type="term" value="F:acid phosphatase activity"/>
    <property type="evidence" value="ECO:0007669"/>
    <property type="project" value="InterPro"/>
</dbReference>
<dbReference type="InterPro" id="IPR015914">
    <property type="entry name" value="PAPs_N"/>
</dbReference>
<evidence type="ECO:0000313" key="2">
    <source>
        <dbReference type="EMBL" id="VAX19588.1"/>
    </source>
</evidence>
<proteinExistence type="predicted"/>
<protein>
    <recommendedName>
        <fullName evidence="1">Purple acid phosphatase N-terminal domain-containing protein</fullName>
    </recommendedName>
</protein>
<organism evidence="2">
    <name type="scientific">hydrothermal vent metagenome</name>
    <dbReference type="NCBI Taxonomy" id="652676"/>
    <lineage>
        <taxon>unclassified sequences</taxon>
        <taxon>metagenomes</taxon>
        <taxon>ecological metagenomes</taxon>
    </lineage>
</organism>
<dbReference type="Pfam" id="PF16656">
    <property type="entry name" value="Pur_ac_phosph_N"/>
    <property type="match status" value="1"/>
</dbReference>
<sequence length="106" mass="12140">MKSSERRQINRSLTLRSWEKSLAILFTVFFYLFLYTQAESLSVTRGPYLQQPTPQSVIVRWRTDTESDSEVKYGTSPGSYGASVKDYAVTTNHEIKITGLDSDTKY</sequence>
<evidence type="ECO:0000259" key="1">
    <source>
        <dbReference type="Pfam" id="PF16656"/>
    </source>
</evidence>
<reference evidence="2" key="1">
    <citation type="submission" date="2018-06" db="EMBL/GenBank/DDBJ databases">
        <authorList>
            <person name="Zhirakovskaya E."/>
        </authorList>
    </citation>
    <scope>NUCLEOTIDE SEQUENCE</scope>
</reference>